<proteinExistence type="predicted"/>
<dbReference type="EMBL" id="JWZT01003307">
    <property type="protein sequence ID" value="KII67121.1"/>
    <property type="molecule type" value="Genomic_DNA"/>
</dbReference>
<reference evidence="2 3" key="1">
    <citation type="journal article" date="2014" name="Genome Biol. Evol.">
        <title>The genome of the myxosporean Thelohanellus kitauei shows adaptations to nutrient acquisition within its fish host.</title>
        <authorList>
            <person name="Yang Y."/>
            <person name="Xiong J."/>
            <person name="Zhou Z."/>
            <person name="Huo F."/>
            <person name="Miao W."/>
            <person name="Ran C."/>
            <person name="Liu Y."/>
            <person name="Zhang J."/>
            <person name="Feng J."/>
            <person name="Wang M."/>
            <person name="Wang M."/>
            <person name="Wang L."/>
            <person name="Yao B."/>
        </authorList>
    </citation>
    <scope>NUCLEOTIDE SEQUENCE [LARGE SCALE GENOMIC DNA]</scope>
    <source>
        <strain evidence="2">Wuqing</strain>
    </source>
</reference>
<organism evidence="2 3">
    <name type="scientific">Thelohanellus kitauei</name>
    <name type="common">Myxosporean</name>
    <dbReference type="NCBI Taxonomy" id="669202"/>
    <lineage>
        <taxon>Eukaryota</taxon>
        <taxon>Metazoa</taxon>
        <taxon>Cnidaria</taxon>
        <taxon>Myxozoa</taxon>
        <taxon>Myxosporea</taxon>
        <taxon>Bivalvulida</taxon>
        <taxon>Platysporina</taxon>
        <taxon>Myxobolidae</taxon>
        <taxon>Thelohanellus</taxon>
    </lineage>
</organism>
<keyword evidence="1" id="KW-0812">Transmembrane</keyword>
<accession>A0A0C2MJ44</accession>
<keyword evidence="3" id="KW-1185">Reference proteome</keyword>
<comment type="caution">
    <text evidence="2">The sequence shown here is derived from an EMBL/GenBank/DDBJ whole genome shotgun (WGS) entry which is preliminary data.</text>
</comment>
<keyword evidence="1" id="KW-0472">Membrane</keyword>
<feature type="transmembrane region" description="Helical" evidence="1">
    <location>
        <begin position="37"/>
        <end position="57"/>
    </location>
</feature>
<protein>
    <submittedName>
        <fullName evidence="2">Uncharacterized protein</fullName>
    </submittedName>
</protein>
<dbReference type="AlphaFoldDB" id="A0A0C2MJ44"/>
<keyword evidence="1" id="KW-1133">Transmembrane helix</keyword>
<evidence type="ECO:0000313" key="3">
    <source>
        <dbReference type="Proteomes" id="UP000031668"/>
    </source>
</evidence>
<sequence>MISGPNSSKTEILGYFVFTNEEASTKSVLKRWKTEDIVHIVGIFVSTYIFLFLRIYISKYFIQNTSDIEKEPLGFIINYHGEEIRIYSFGENKRLNFFYENSIYLTKDADK</sequence>
<name>A0A0C2MJ44_THEKT</name>
<gene>
    <name evidence="2" type="ORF">RF11_00478</name>
</gene>
<dbReference type="Proteomes" id="UP000031668">
    <property type="component" value="Unassembled WGS sequence"/>
</dbReference>
<evidence type="ECO:0000313" key="2">
    <source>
        <dbReference type="EMBL" id="KII67121.1"/>
    </source>
</evidence>
<evidence type="ECO:0000256" key="1">
    <source>
        <dbReference type="SAM" id="Phobius"/>
    </source>
</evidence>